<dbReference type="PANTHER" id="PTHR10316:SF40">
    <property type="entry name" value="LD27118P"/>
    <property type="match status" value="1"/>
</dbReference>
<name>A0ABQ9ZH66_9CRUS</name>
<dbReference type="InterPro" id="IPR020590">
    <property type="entry name" value="Guanylate_kinase_CS"/>
</dbReference>
<evidence type="ECO:0000313" key="6">
    <source>
        <dbReference type="Proteomes" id="UP001234178"/>
    </source>
</evidence>
<evidence type="ECO:0000259" key="4">
    <source>
        <dbReference type="PROSITE" id="PS50052"/>
    </source>
</evidence>
<dbReference type="InterPro" id="IPR027417">
    <property type="entry name" value="P-loop_NTPase"/>
</dbReference>
<keyword evidence="6" id="KW-1185">Reference proteome</keyword>
<dbReference type="InterPro" id="IPR008144">
    <property type="entry name" value="Guanylate_kin-like_dom"/>
</dbReference>
<organism evidence="5 6">
    <name type="scientific">Daphnia magna</name>
    <dbReference type="NCBI Taxonomy" id="35525"/>
    <lineage>
        <taxon>Eukaryota</taxon>
        <taxon>Metazoa</taxon>
        <taxon>Ecdysozoa</taxon>
        <taxon>Arthropoda</taxon>
        <taxon>Crustacea</taxon>
        <taxon>Branchiopoda</taxon>
        <taxon>Diplostraca</taxon>
        <taxon>Cladocera</taxon>
        <taxon>Anomopoda</taxon>
        <taxon>Daphniidae</taxon>
        <taxon>Daphnia</taxon>
    </lineage>
</organism>
<keyword evidence="2" id="KW-0472">Membrane</keyword>
<feature type="region of interest" description="Disordered" evidence="3">
    <location>
        <begin position="162"/>
        <end position="185"/>
    </location>
</feature>
<feature type="domain" description="Guanylate kinase-like" evidence="4">
    <location>
        <begin position="196"/>
        <end position="270"/>
    </location>
</feature>
<reference evidence="5 6" key="1">
    <citation type="journal article" date="2023" name="Nucleic Acids Res.">
        <title>The hologenome of Daphnia magna reveals possible DNA methylation and microbiome-mediated evolution of the host genome.</title>
        <authorList>
            <person name="Chaturvedi A."/>
            <person name="Li X."/>
            <person name="Dhandapani V."/>
            <person name="Marshall H."/>
            <person name="Kissane S."/>
            <person name="Cuenca-Cambronero M."/>
            <person name="Asole G."/>
            <person name="Calvet F."/>
            <person name="Ruiz-Romero M."/>
            <person name="Marangio P."/>
            <person name="Guigo R."/>
            <person name="Rago D."/>
            <person name="Mirbahai L."/>
            <person name="Eastwood N."/>
            <person name="Colbourne J.K."/>
            <person name="Zhou J."/>
            <person name="Mallon E."/>
            <person name="Orsini L."/>
        </authorList>
    </citation>
    <scope>NUCLEOTIDE SEQUENCE [LARGE SCALE GENOMIC DNA]</scope>
    <source>
        <strain evidence="5">LRV0_1</strain>
    </source>
</reference>
<evidence type="ECO:0000313" key="5">
    <source>
        <dbReference type="EMBL" id="KAK4011905.1"/>
    </source>
</evidence>
<dbReference type="EMBL" id="JAOYFB010000003">
    <property type="protein sequence ID" value="KAK4011905.1"/>
    <property type="molecule type" value="Genomic_DNA"/>
</dbReference>
<evidence type="ECO:0000256" key="1">
    <source>
        <dbReference type="ARBA" id="ARBA00004170"/>
    </source>
</evidence>
<feature type="region of interest" description="Disordered" evidence="3">
    <location>
        <begin position="13"/>
        <end position="79"/>
    </location>
</feature>
<comment type="caution">
    <text evidence="5">The sequence shown here is derived from an EMBL/GenBank/DDBJ whole genome shotgun (WGS) entry which is preliminary data.</text>
</comment>
<dbReference type="PROSITE" id="PS50052">
    <property type="entry name" value="GUANYLATE_KINASE_2"/>
    <property type="match status" value="1"/>
</dbReference>
<dbReference type="PROSITE" id="PS00856">
    <property type="entry name" value="GUANYLATE_KINASE_1"/>
    <property type="match status" value="1"/>
</dbReference>
<protein>
    <recommendedName>
        <fullName evidence="4">Guanylate kinase-like domain-containing protein</fullName>
    </recommendedName>
</protein>
<gene>
    <name evidence="5" type="ORF">OUZ56_021013</name>
</gene>
<proteinExistence type="predicted"/>
<feature type="compositionally biased region" description="Low complexity" evidence="3">
    <location>
        <begin position="13"/>
        <end position="25"/>
    </location>
</feature>
<dbReference type="Proteomes" id="UP001234178">
    <property type="component" value="Unassembled WGS sequence"/>
</dbReference>
<dbReference type="InterPro" id="IPR008145">
    <property type="entry name" value="GK/Ca_channel_bsu"/>
</dbReference>
<dbReference type="PANTHER" id="PTHR10316">
    <property type="entry name" value="MEMBRANE ASSOCIATED GUANYLATE KINASE-RELATED"/>
    <property type="match status" value="1"/>
</dbReference>
<sequence>MRLLRTCCVCQCRRSNSGSSSSSSNAHRKRRRRRTSPGSERESVSGSETGVAEPHRTEAVDQRANSRRTNGGGSKRRQRATYRYEVVYRREEFSHDYLDRPEVEENGGHVPPVFRPVPEGQPTDSQALQLQSQVVPFQSADYSLLSNYGRLEEFHPPALHTAVHSWQQQRQPQQHSSHDDQPLYQNFGGGLTKDLREYLTTRFAKGSVDHELQTTIRDNLYLRTVPVTTRPRRPGETDGLDYTFLSLEQFRLLEKNGSLLERGIYDARRM</sequence>
<evidence type="ECO:0000256" key="2">
    <source>
        <dbReference type="ARBA" id="ARBA00023136"/>
    </source>
</evidence>
<dbReference type="SUPFAM" id="SSF52540">
    <property type="entry name" value="P-loop containing nucleoside triphosphate hydrolases"/>
    <property type="match status" value="1"/>
</dbReference>
<dbReference type="Gene3D" id="3.30.63.10">
    <property type="entry name" value="Guanylate Kinase phosphate binding domain"/>
    <property type="match status" value="1"/>
</dbReference>
<accession>A0ABQ9ZH66</accession>
<comment type="subcellular location">
    <subcellularLocation>
        <location evidence="1">Membrane</location>
        <topology evidence="1">Peripheral membrane protein</topology>
    </subcellularLocation>
</comment>
<feature type="region of interest" description="Disordered" evidence="3">
    <location>
        <begin position="101"/>
        <end position="125"/>
    </location>
</feature>
<feature type="compositionally biased region" description="Basic residues" evidence="3">
    <location>
        <begin position="26"/>
        <end position="35"/>
    </location>
</feature>
<dbReference type="Pfam" id="PF00625">
    <property type="entry name" value="Guanylate_kin"/>
    <property type="match status" value="1"/>
</dbReference>
<evidence type="ECO:0000256" key="3">
    <source>
        <dbReference type="SAM" id="MobiDB-lite"/>
    </source>
</evidence>